<reference evidence="2 3" key="1">
    <citation type="submission" date="2018-04" db="EMBL/GenBank/DDBJ databases">
        <title>Active sludge and wastewater microbial communities from Klosterneuburg, Austria.</title>
        <authorList>
            <person name="Wagner M."/>
        </authorList>
    </citation>
    <scope>NUCLEOTIDE SEQUENCE [LARGE SCALE GENOMIC DNA]</scope>
    <source>
        <strain evidence="2 3">Nm4</strain>
    </source>
</reference>
<gene>
    <name evidence="2" type="ORF">C8R28_100839</name>
</gene>
<name>A0A2T5ISN8_9PROT</name>
<dbReference type="RefSeq" id="WP_146162091.1">
    <property type="nucleotide sequence ID" value="NZ_QAOL01000008.1"/>
</dbReference>
<evidence type="ECO:0008006" key="4">
    <source>
        <dbReference type="Google" id="ProtNLM"/>
    </source>
</evidence>
<proteinExistence type="predicted"/>
<sequence length="608" mass="67669">MMSSVYKVLTPAGQFDAIFSEDEDIPIEYSGNELAIGFFKDWLFINQISGEHGHLLDSLKLTPNDLYGFCQPLNSGIEVIPPLDDFMSYTQEDSAMQNDEAVTESDVLDGVYSDADKKSIAATNQLIKYFREFIASDFEKAKVPTSIYGWAATGQVMDKDDAKRKLRELIDIAINRKAGIEDITPKQKQRLADYQHDARVISDYLTKRIRHTGARNLLRTPEMKAKFPEIDNQPRDAFDSAIITDEIRKLTDMMLDGISGLEKIKLIKEAGSIRANLQTVQSGMEKLKMVKRIQEIRDALGVRSVGVLDKNGLDANGMWPMTRAEYDKIHSDYKGTFSDGALSALKLINGATTVVPVSIIDEQQKDLEPEVKPQITMADVNNLMPLLKNFIGAAQLSAVGSLIRGEEGQFFKDKMVEIANVIQTMPKTFGQDGMADKAIAYLHYFKGSGNWYITEKDMEDDQLQAFGFADIFGDGGELGYINIEEIIQHGVELDFHWTPKTIGQIKGTDSEDETQGTQASDEPSENNDPAETTETPEYASPESDDKSGFKSELESLKAETDIHRFNERLDEIAARIEQAGLMEALDKELNDAADILTELLSAAESGSK</sequence>
<evidence type="ECO:0000256" key="1">
    <source>
        <dbReference type="SAM" id="MobiDB-lite"/>
    </source>
</evidence>
<comment type="caution">
    <text evidence="2">The sequence shown here is derived from an EMBL/GenBank/DDBJ whole genome shotgun (WGS) entry which is preliminary data.</text>
</comment>
<dbReference type="AlphaFoldDB" id="A0A2T5ISN8"/>
<organism evidence="2 3">
    <name type="scientific">Nitrosomonas ureae</name>
    <dbReference type="NCBI Taxonomy" id="44577"/>
    <lineage>
        <taxon>Bacteria</taxon>
        <taxon>Pseudomonadati</taxon>
        <taxon>Pseudomonadota</taxon>
        <taxon>Betaproteobacteria</taxon>
        <taxon>Nitrosomonadales</taxon>
        <taxon>Nitrosomonadaceae</taxon>
        <taxon>Nitrosomonas</taxon>
    </lineage>
</organism>
<protein>
    <recommendedName>
        <fullName evidence="4">Defence against restriction A N-terminal domain-containing protein</fullName>
    </recommendedName>
</protein>
<accession>A0A2T5ISN8</accession>
<feature type="compositionally biased region" description="Polar residues" evidence="1">
    <location>
        <begin position="515"/>
        <end position="535"/>
    </location>
</feature>
<feature type="region of interest" description="Disordered" evidence="1">
    <location>
        <begin position="502"/>
        <end position="553"/>
    </location>
</feature>
<evidence type="ECO:0000313" key="3">
    <source>
        <dbReference type="Proteomes" id="UP000244110"/>
    </source>
</evidence>
<feature type="compositionally biased region" description="Basic and acidic residues" evidence="1">
    <location>
        <begin position="543"/>
        <end position="553"/>
    </location>
</feature>
<evidence type="ECO:0000313" key="2">
    <source>
        <dbReference type="EMBL" id="PTQ86844.1"/>
    </source>
</evidence>
<dbReference type="EMBL" id="QAOL01000008">
    <property type="protein sequence ID" value="PTQ86844.1"/>
    <property type="molecule type" value="Genomic_DNA"/>
</dbReference>
<dbReference type="Proteomes" id="UP000244110">
    <property type="component" value="Unassembled WGS sequence"/>
</dbReference>